<dbReference type="SUPFAM" id="SSF74788">
    <property type="entry name" value="Cullin repeat-like"/>
    <property type="match status" value="1"/>
</dbReference>
<dbReference type="InterPro" id="IPR036742">
    <property type="entry name" value="ATP_synth_F1_esu_sf_mt"/>
</dbReference>
<organism evidence="19 20">
    <name type="scientific">Salix dunnii</name>
    <dbReference type="NCBI Taxonomy" id="1413687"/>
    <lineage>
        <taxon>Eukaryota</taxon>
        <taxon>Viridiplantae</taxon>
        <taxon>Streptophyta</taxon>
        <taxon>Embryophyta</taxon>
        <taxon>Tracheophyta</taxon>
        <taxon>Spermatophyta</taxon>
        <taxon>Magnoliopsida</taxon>
        <taxon>eudicotyledons</taxon>
        <taxon>Gunneridae</taxon>
        <taxon>Pentapetalae</taxon>
        <taxon>rosids</taxon>
        <taxon>fabids</taxon>
        <taxon>Malpighiales</taxon>
        <taxon>Salicaceae</taxon>
        <taxon>Saliceae</taxon>
        <taxon>Salix</taxon>
    </lineage>
</organism>
<accession>A0A835JT69</accession>
<dbReference type="InterPro" id="IPR032403">
    <property type="entry name" value="Exo84_C"/>
</dbReference>
<dbReference type="GO" id="GO:0015031">
    <property type="term" value="P:protein transport"/>
    <property type="evidence" value="ECO:0007669"/>
    <property type="project" value="UniProtKB-KW"/>
</dbReference>
<keyword evidence="10" id="KW-0406">Ion transport</keyword>
<dbReference type="GO" id="GO:0046933">
    <property type="term" value="F:proton-transporting ATP synthase activity, rotational mechanism"/>
    <property type="evidence" value="ECO:0007669"/>
    <property type="project" value="InterPro"/>
</dbReference>
<feature type="region of interest" description="Disordered" evidence="17">
    <location>
        <begin position="627"/>
        <end position="660"/>
    </location>
</feature>
<keyword evidence="12" id="KW-0472">Membrane</keyword>
<dbReference type="PANTHER" id="PTHR21426">
    <property type="entry name" value="EXOCYST COMPLEX COMPONENT 8"/>
    <property type="match status" value="1"/>
</dbReference>
<evidence type="ECO:0000256" key="5">
    <source>
        <dbReference type="ARBA" id="ARBA00022448"/>
    </source>
</evidence>
<dbReference type="Gene3D" id="1.20.58.1220">
    <property type="entry name" value="Exo84p, C-terminal helical domain"/>
    <property type="match status" value="1"/>
</dbReference>
<dbReference type="FunFam" id="1.20.58.1220:FF:000001">
    <property type="entry name" value="Exocyst complex component EXO84B"/>
    <property type="match status" value="1"/>
</dbReference>
<feature type="compositionally biased region" description="Basic and acidic residues" evidence="17">
    <location>
        <begin position="627"/>
        <end position="639"/>
    </location>
</feature>
<comment type="similarity">
    <text evidence="3">Belongs to the eukaryotic ATPase epsilon family.</text>
</comment>
<feature type="region of interest" description="Disordered" evidence="17">
    <location>
        <begin position="479"/>
        <end position="501"/>
    </location>
</feature>
<reference evidence="19 20" key="1">
    <citation type="submission" date="2020-10" db="EMBL/GenBank/DDBJ databases">
        <title>Plant Genome Project.</title>
        <authorList>
            <person name="Zhang R.-G."/>
        </authorList>
    </citation>
    <scope>NUCLEOTIDE SEQUENCE [LARGE SCALE GENOMIC DNA]</scope>
    <source>
        <strain evidence="19">FAFU-HL-1</strain>
        <tissue evidence="19">Leaf</tissue>
    </source>
</reference>
<comment type="similarity">
    <text evidence="2">Belongs to the EXO84 family.</text>
</comment>
<dbReference type="InterPro" id="IPR006721">
    <property type="entry name" value="ATP_synth_F1_esu_mt"/>
</dbReference>
<evidence type="ECO:0000256" key="17">
    <source>
        <dbReference type="SAM" id="MobiDB-lite"/>
    </source>
</evidence>
<evidence type="ECO:0000256" key="3">
    <source>
        <dbReference type="ARBA" id="ARBA00009502"/>
    </source>
</evidence>
<keyword evidence="11" id="KW-0496">Mitochondrion</keyword>
<dbReference type="SUPFAM" id="SSF48690">
    <property type="entry name" value="Epsilon subunit of mitochondrial F1F0-ATP synthase"/>
    <property type="match status" value="1"/>
</dbReference>
<dbReference type="GO" id="GO:0045259">
    <property type="term" value="C:proton-transporting ATP synthase complex"/>
    <property type="evidence" value="ECO:0007669"/>
    <property type="project" value="UniProtKB-KW"/>
</dbReference>
<comment type="subcellular location">
    <subcellularLocation>
        <location evidence="1">Mitochondrion inner membrane</location>
    </subcellularLocation>
</comment>
<dbReference type="InterPro" id="IPR033961">
    <property type="entry name" value="Exo84"/>
</dbReference>
<dbReference type="Proteomes" id="UP000657918">
    <property type="component" value="Unassembled WGS sequence"/>
</dbReference>
<evidence type="ECO:0000256" key="15">
    <source>
        <dbReference type="ARBA" id="ARBA00025364"/>
    </source>
</evidence>
<feature type="compositionally biased region" description="Polar residues" evidence="17">
    <location>
        <begin position="640"/>
        <end position="660"/>
    </location>
</feature>
<dbReference type="Pfam" id="PF04627">
    <property type="entry name" value="ATP-synt_Eps"/>
    <property type="match status" value="1"/>
</dbReference>
<evidence type="ECO:0000256" key="1">
    <source>
        <dbReference type="ARBA" id="ARBA00004273"/>
    </source>
</evidence>
<dbReference type="Gene3D" id="1.10.1620.20">
    <property type="entry name" value="ATP synthase, F1 complex, epsilon subunit superfamily, mitochondrial"/>
    <property type="match status" value="1"/>
</dbReference>
<evidence type="ECO:0000256" key="4">
    <source>
        <dbReference type="ARBA" id="ARBA00011648"/>
    </source>
</evidence>
<dbReference type="CDD" id="cd12153">
    <property type="entry name" value="F1-ATPase_epsilon"/>
    <property type="match status" value="1"/>
</dbReference>
<evidence type="ECO:0000256" key="13">
    <source>
        <dbReference type="ARBA" id="ARBA00023196"/>
    </source>
</evidence>
<dbReference type="Pfam" id="PF16528">
    <property type="entry name" value="Exo84_C"/>
    <property type="match status" value="1"/>
</dbReference>
<dbReference type="OrthoDB" id="642193at2759"/>
<evidence type="ECO:0000256" key="12">
    <source>
        <dbReference type="ARBA" id="ARBA00023136"/>
    </source>
</evidence>
<evidence type="ECO:0000313" key="19">
    <source>
        <dbReference type="EMBL" id="KAF9675086.1"/>
    </source>
</evidence>
<evidence type="ECO:0000256" key="11">
    <source>
        <dbReference type="ARBA" id="ARBA00023128"/>
    </source>
</evidence>
<dbReference type="EMBL" id="JADGMS010000010">
    <property type="protein sequence ID" value="KAF9675086.1"/>
    <property type="molecule type" value="Genomic_DNA"/>
</dbReference>
<evidence type="ECO:0000256" key="6">
    <source>
        <dbReference type="ARBA" id="ARBA00022483"/>
    </source>
</evidence>
<keyword evidence="9" id="KW-0653">Protein transport</keyword>
<keyword evidence="7" id="KW-0375">Hydrogen ion transport</keyword>
<name>A0A835JT69_9ROSI</name>
<dbReference type="GO" id="GO:0005743">
    <property type="term" value="C:mitochondrial inner membrane"/>
    <property type="evidence" value="ECO:0007669"/>
    <property type="project" value="UniProtKB-SubCell"/>
</dbReference>
<dbReference type="AlphaFoldDB" id="A0A835JT69"/>
<evidence type="ECO:0000259" key="18">
    <source>
        <dbReference type="Pfam" id="PF16528"/>
    </source>
</evidence>
<keyword evidence="5" id="KW-0813">Transport</keyword>
<protein>
    <recommendedName>
        <fullName evidence="16">ATP synthase subunit epsilon, mitochondrial</fullName>
    </recommendedName>
</protein>
<dbReference type="GO" id="GO:0006893">
    <property type="term" value="P:Golgi to plasma membrane transport"/>
    <property type="evidence" value="ECO:0007669"/>
    <property type="project" value="TreeGrafter"/>
</dbReference>
<dbReference type="GO" id="GO:0000145">
    <property type="term" value="C:exocyst"/>
    <property type="evidence" value="ECO:0007669"/>
    <property type="project" value="InterPro"/>
</dbReference>
<evidence type="ECO:0000313" key="20">
    <source>
        <dbReference type="Proteomes" id="UP000657918"/>
    </source>
</evidence>
<comment type="caution">
    <text evidence="19">The sequence shown here is derived from an EMBL/GenBank/DDBJ whole genome shotgun (WGS) entry which is preliminary data.</text>
</comment>
<dbReference type="InterPro" id="IPR016159">
    <property type="entry name" value="Cullin_repeat-like_dom_sf"/>
</dbReference>
<dbReference type="PANTHER" id="PTHR21426:SF12">
    <property type="entry name" value="EXOCYST COMPLEX COMPONENT 8"/>
    <property type="match status" value="1"/>
</dbReference>
<evidence type="ECO:0000256" key="2">
    <source>
        <dbReference type="ARBA" id="ARBA00007210"/>
    </source>
</evidence>
<evidence type="ECO:0000256" key="10">
    <source>
        <dbReference type="ARBA" id="ARBA00023065"/>
    </source>
</evidence>
<feature type="domain" description="Exocyst component Exo84 C-terminal" evidence="18">
    <location>
        <begin position="141"/>
        <end position="278"/>
    </location>
</feature>
<keyword evidence="14" id="KW-0066">ATP synthesis</keyword>
<dbReference type="GO" id="GO:0006887">
    <property type="term" value="P:exocytosis"/>
    <property type="evidence" value="ECO:0007669"/>
    <property type="project" value="UniProtKB-KW"/>
</dbReference>
<evidence type="ECO:0000256" key="14">
    <source>
        <dbReference type="ARBA" id="ARBA00023310"/>
    </source>
</evidence>
<proteinExistence type="inferred from homology"/>
<keyword evidence="6" id="KW-0268">Exocytosis</keyword>
<comment type="function">
    <text evidence="15">Mitochondrial membrane ATP synthase (F(1)F(0) ATP synthase or Complex V) produces ATP from ADP in the presence of a proton gradient across the membrane which is generated by electron transport complexes of the respiratory chain. F-type ATPases consist of two structural domains, F(1) - containing the extramembraneous catalytic core, and F(0) - containing the membrane proton channel, linked together by a central stalk and a peripheral stalk. During catalysis, ATP synthesis in the catalytic domain of F(1) is coupled via a rotary mechanism of the central stalk subunits to proton translocation. Part of the complex F(1) domain and of the central stalk which is part of the complex rotary element. Rotation of the central stalk against the surrounding alpha(3)beta(3) subunits leads to hydrolysis of ATP in three separate catalytic sites on the beta subunits.</text>
</comment>
<sequence>MASNAAAPFWRAAGMTYITYSNICANLVRNCLKEPFKTEALSREKVHFSVTKFVDGNPQKPGYRFGVKIESQFLVSCFLTFELVYKNYEEPSVCNGCSAFGLRGFVQCSLFYLSNVELGCGSDIKTSPIILTHHEAACQPSTRSSELRAAISALKKLGDGARAHSLLLNAHLQRYQYNMQSLRPSSTSYGGAYTAALSQIVFSAIAQAASDSLAIFGKERKYSSELVMWATEQTEAFAVLVKRHALASSAAAGGLRAAAECVQIALGHCSLLEARGLALCPVLIKLFRPSVEQALNANIKRIEESTATLAAADDWVLTYPPTSTRQSGRSSVTSLGNAAVFQHKLSSSARRFNLMVQVNTSSSLISDQLYHYSQLILSLTFVIAQLHMQDFFEDVGPLLSMQLGGQTLEGLFQVFNSYVNMLIKALPGSMEEEANFEGSGNKIVRMAETEAQQIALLANASLLADELLPRAAMKLAPLNQTNYKDDPRRRPLDRQNRHPEQREWRKRLVNSVDRLKDTFCRQHALDLIFTEDGDNHLSAEMYINMVGNADEVDWFPSLIYQFYLDMKFVMCFASQGRYLSRNLHRAVNEIISKAVAVFSATGMDPNSVLPEDEWFNEICQDAMERLSGKPKGIDGDRDVNSPTASVSAQSISSVRAHGSS</sequence>
<keyword evidence="20" id="KW-1185">Reference proteome</keyword>
<evidence type="ECO:0000256" key="9">
    <source>
        <dbReference type="ARBA" id="ARBA00022927"/>
    </source>
</evidence>
<dbReference type="InterPro" id="IPR042560">
    <property type="entry name" value="Exo84_C_2"/>
</dbReference>
<keyword evidence="8" id="KW-0999">Mitochondrion inner membrane</keyword>
<evidence type="ECO:0000256" key="8">
    <source>
        <dbReference type="ARBA" id="ARBA00022792"/>
    </source>
</evidence>
<keyword evidence="13" id="KW-0139">CF(1)</keyword>
<feature type="compositionally biased region" description="Basic and acidic residues" evidence="17">
    <location>
        <begin position="483"/>
        <end position="501"/>
    </location>
</feature>
<gene>
    <name evidence="19" type="ORF">SADUNF_Sadunf10G0194800</name>
</gene>
<evidence type="ECO:0000256" key="7">
    <source>
        <dbReference type="ARBA" id="ARBA00022781"/>
    </source>
</evidence>
<dbReference type="FunFam" id="1.10.1620.20:FF:000002">
    <property type="entry name" value="ATP synthase subunit epsilon, mitochondrial"/>
    <property type="match status" value="1"/>
</dbReference>
<evidence type="ECO:0000256" key="16">
    <source>
        <dbReference type="ARBA" id="ARBA00070654"/>
    </source>
</evidence>
<comment type="subunit">
    <text evidence="4">F-type ATPases have 2 components, CF(1) - the catalytic core - and CF(0) - the membrane proton channel. CF(1) has five subunits: alpha(3), beta(3), gamma(1), delta(1), epsilon(1). CF(0) has three main subunits: a, b and c.</text>
</comment>